<keyword evidence="1" id="KW-1133">Transmembrane helix</keyword>
<organism evidence="2">
    <name type="scientific">Bacillus aerius</name>
    <dbReference type="NCBI Taxonomy" id="293388"/>
    <lineage>
        <taxon>Bacteria</taxon>
        <taxon>Bacillati</taxon>
        <taxon>Bacillota</taxon>
        <taxon>Bacilli</taxon>
        <taxon>Bacillales</taxon>
        <taxon>Bacillaceae</taxon>
        <taxon>Bacillus</taxon>
    </lineage>
</organism>
<protein>
    <submittedName>
        <fullName evidence="2">Uncharacterized protein</fullName>
    </submittedName>
</protein>
<dbReference type="AlphaFoldDB" id="A0AB39J6K1"/>
<accession>A0AB39J6K1</accession>
<feature type="transmembrane region" description="Helical" evidence="1">
    <location>
        <begin position="6"/>
        <end position="29"/>
    </location>
</feature>
<dbReference type="EMBL" id="CP162911">
    <property type="protein sequence ID" value="XDL62011.1"/>
    <property type="molecule type" value="Genomic_DNA"/>
</dbReference>
<dbReference type="RefSeq" id="WP_142154301.1">
    <property type="nucleotide sequence ID" value="NZ_CP162911.1"/>
</dbReference>
<sequence>MSETMITALISAGATLTVTIVTMIVNVYIEVIRRKFETHQKALQSKKENLSDVYKTLISIINRYPSSSPNDILKHVEYSPNFSMEGYDTILKSLDYQIEDYKNQINTVNIDYVRKNDIEIQISNLKYAKNKILENKEEYFVARDKYKLFCEGDKVAFDLYAGQEVRNLLVEFDVVIHNVFISGQYAGEDSDPINNIIHICRRNLIDSMRSDLGI</sequence>
<keyword evidence="1" id="KW-0812">Transmembrane</keyword>
<evidence type="ECO:0000313" key="2">
    <source>
        <dbReference type="EMBL" id="XDL62011.1"/>
    </source>
</evidence>
<gene>
    <name evidence="2" type="ORF">AB4922_03370</name>
</gene>
<keyword evidence="1" id="KW-0472">Membrane</keyword>
<proteinExistence type="predicted"/>
<name>A0AB39J6K1_9BACI</name>
<evidence type="ECO:0000256" key="1">
    <source>
        <dbReference type="SAM" id="Phobius"/>
    </source>
</evidence>
<reference evidence="2" key="1">
    <citation type="submission" date="2024-07" db="EMBL/GenBank/DDBJ databases">
        <authorList>
            <person name="Wang K."/>
            <person name="Liang S."/>
            <person name="Wang S."/>
        </authorList>
    </citation>
    <scope>NUCLEOTIDE SEQUENCE</scope>
    <source>
        <strain evidence="2">KW1</strain>
    </source>
</reference>